<dbReference type="CDD" id="cd03257">
    <property type="entry name" value="ABC_NikE_OppD_transporters"/>
    <property type="match status" value="2"/>
</dbReference>
<dbReference type="GO" id="GO:0055085">
    <property type="term" value="P:transmembrane transport"/>
    <property type="evidence" value="ECO:0007669"/>
    <property type="project" value="UniProtKB-ARBA"/>
</dbReference>
<dbReference type="Pfam" id="PF08352">
    <property type="entry name" value="oligo_HPY"/>
    <property type="match status" value="2"/>
</dbReference>
<dbReference type="NCBIfam" id="NF010167">
    <property type="entry name" value="PRK13648.1"/>
    <property type="match status" value="2"/>
</dbReference>
<dbReference type="InterPro" id="IPR003593">
    <property type="entry name" value="AAA+_ATPase"/>
</dbReference>
<dbReference type="RefSeq" id="WP_142881251.1">
    <property type="nucleotide sequence ID" value="NZ_VJMG01000010.1"/>
</dbReference>
<evidence type="ECO:0000256" key="6">
    <source>
        <dbReference type="ARBA" id="ARBA00022840"/>
    </source>
</evidence>
<organism evidence="9 10">
    <name type="scientific">Rhizobium straminoryzae</name>
    <dbReference type="NCBI Taxonomy" id="1387186"/>
    <lineage>
        <taxon>Bacteria</taxon>
        <taxon>Pseudomonadati</taxon>
        <taxon>Pseudomonadota</taxon>
        <taxon>Alphaproteobacteria</taxon>
        <taxon>Hyphomicrobiales</taxon>
        <taxon>Rhizobiaceae</taxon>
        <taxon>Rhizobium/Agrobacterium group</taxon>
        <taxon>Rhizobium</taxon>
    </lineage>
</organism>
<dbReference type="PANTHER" id="PTHR43297">
    <property type="entry name" value="OLIGOPEPTIDE TRANSPORT ATP-BINDING PROTEIN APPD"/>
    <property type="match status" value="1"/>
</dbReference>
<dbReference type="NCBIfam" id="NF007739">
    <property type="entry name" value="PRK10419.1"/>
    <property type="match status" value="2"/>
</dbReference>
<dbReference type="AlphaFoldDB" id="A0A549TFN6"/>
<comment type="similarity">
    <text evidence="2">Belongs to the ABC transporter superfamily.</text>
</comment>
<evidence type="ECO:0000256" key="2">
    <source>
        <dbReference type="ARBA" id="ARBA00005417"/>
    </source>
</evidence>
<dbReference type="InterPro" id="IPR017871">
    <property type="entry name" value="ABC_transporter-like_CS"/>
</dbReference>
<comment type="caution">
    <text evidence="9">The sequence shown here is derived from an EMBL/GenBank/DDBJ whole genome shotgun (WGS) entry which is preliminary data.</text>
</comment>
<dbReference type="InterPro" id="IPR013563">
    <property type="entry name" value="Oligopep_ABC_C"/>
</dbReference>
<dbReference type="FunFam" id="3.40.50.300:FF:000016">
    <property type="entry name" value="Oligopeptide ABC transporter ATP-binding component"/>
    <property type="match status" value="2"/>
</dbReference>
<feature type="domain" description="ABC transporter" evidence="8">
    <location>
        <begin position="283"/>
        <end position="531"/>
    </location>
</feature>
<evidence type="ECO:0000256" key="5">
    <source>
        <dbReference type="ARBA" id="ARBA00022741"/>
    </source>
</evidence>
<evidence type="ECO:0000313" key="10">
    <source>
        <dbReference type="Proteomes" id="UP000316801"/>
    </source>
</evidence>
<dbReference type="GO" id="GO:0005524">
    <property type="term" value="F:ATP binding"/>
    <property type="evidence" value="ECO:0007669"/>
    <property type="project" value="UniProtKB-KW"/>
</dbReference>
<dbReference type="PROSITE" id="PS00211">
    <property type="entry name" value="ABC_TRANSPORTER_1"/>
    <property type="match status" value="2"/>
</dbReference>
<evidence type="ECO:0000259" key="8">
    <source>
        <dbReference type="PROSITE" id="PS50893"/>
    </source>
</evidence>
<accession>A0A549TFN6</accession>
<sequence length="546" mass="59648">MSQTSTSADVVLSVRHLTVDLPPAMERAHAVKDISFDLHAGEILCIIGESGSGKSVTANTIMGLLSPAIKVSAGEIHFKGINILAAREEEIRPLRGRAVSIIFQDPLSALNPLMTVGDQIAEVLAAHGVGTAESRRAKVLDLLEEVGLPDPSLMRLQYPFRLSGGQRQRVMIAMALALDPDVLIADEPTTALDVTTQAQILDLIRRIQKRKGMSVMFITHDFGVVAEIADRVVVMEKGHLVEQGRADQVLVHPAHPYTRRLVAAVPRMRASADAVSDEPPVVLEVENLEKEYRGSRSLFAAARTVKAVNRVSFRLRKGQTLGVVGESGSGKSSLGKVLLKLLEPDAGQIRFDGRDIAGMAEESFRKIRPYIQMIFQDPFASLNPRHTIGRILTVGPIAHGVSAQEARAKALRLLALVGLDEQAYDRFPHEFSGGQRQRIGIARALMFDPVVLVADEAVSALDVSIQAQILELLARVQREMKIAMIFITHDLRVASQICDEVLVMHKGIVVEEGPPTRIFRHPQHDYTRKLVAAIPGADWEPVVTAV</sequence>
<keyword evidence="10" id="KW-1185">Reference proteome</keyword>
<proteinExistence type="inferred from homology"/>
<dbReference type="Gene3D" id="3.40.50.300">
    <property type="entry name" value="P-loop containing nucleotide triphosphate hydrolases"/>
    <property type="match status" value="2"/>
</dbReference>
<keyword evidence="3" id="KW-0813">Transport</keyword>
<dbReference type="InterPro" id="IPR050388">
    <property type="entry name" value="ABC_Ni/Peptide_Import"/>
</dbReference>
<dbReference type="SUPFAM" id="SSF52540">
    <property type="entry name" value="P-loop containing nucleoside triphosphate hydrolases"/>
    <property type="match status" value="2"/>
</dbReference>
<dbReference type="GO" id="GO:0016887">
    <property type="term" value="F:ATP hydrolysis activity"/>
    <property type="evidence" value="ECO:0007669"/>
    <property type="project" value="InterPro"/>
</dbReference>
<dbReference type="Proteomes" id="UP000316801">
    <property type="component" value="Unassembled WGS sequence"/>
</dbReference>
<evidence type="ECO:0000256" key="4">
    <source>
        <dbReference type="ARBA" id="ARBA00022475"/>
    </source>
</evidence>
<dbReference type="InterPro" id="IPR003439">
    <property type="entry name" value="ABC_transporter-like_ATP-bd"/>
</dbReference>
<keyword evidence="5" id="KW-0547">Nucleotide-binding</keyword>
<gene>
    <name evidence="9" type="ORF">FNA46_05080</name>
</gene>
<name>A0A549TFN6_9HYPH</name>
<evidence type="ECO:0000256" key="1">
    <source>
        <dbReference type="ARBA" id="ARBA00004417"/>
    </source>
</evidence>
<reference evidence="9 10" key="1">
    <citation type="submission" date="2019-07" db="EMBL/GenBank/DDBJ databases">
        <title>Ln-dependent methylotrophs.</title>
        <authorList>
            <person name="Tani A."/>
        </authorList>
    </citation>
    <scope>NUCLEOTIDE SEQUENCE [LARGE SCALE GENOMIC DNA]</scope>
    <source>
        <strain evidence="9 10">SM12</strain>
    </source>
</reference>
<feature type="domain" description="ABC transporter" evidence="8">
    <location>
        <begin position="12"/>
        <end position="262"/>
    </location>
</feature>
<evidence type="ECO:0000256" key="3">
    <source>
        <dbReference type="ARBA" id="ARBA00022448"/>
    </source>
</evidence>
<dbReference type="GO" id="GO:0005886">
    <property type="term" value="C:plasma membrane"/>
    <property type="evidence" value="ECO:0007669"/>
    <property type="project" value="UniProtKB-SubCell"/>
</dbReference>
<dbReference type="NCBIfam" id="NF008453">
    <property type="entry name" value="PRK11308.1"/>
    <property type="match status" value="2"/>
</dbReference>
<dbReference type="EMBL" id="VJMG01000010">
    <property type="protein sequence ID" value="TRL41310.1"/>
    <property type="molecule type" value="Genomic_DNA"/>
</dbReference>
<comment type="subcellular location">
    <subcellularLocation>
        <location evidence="1">Cell inner membrane</location>
        <topology evidence="1">Peripheral membrane protein</topology>
    </subcellularLocation>
</comment>
<evidence type="ECO:0000256" key="7">
    <source>
        <dbReference type="ARBA" id="ARBA00023136"/>
    </source>
</evidence>
<dbReference type="InterPro" id="IPR027417">
    <property type="entry name" value="P-loop_NTPase"/>
</dbReference>
<dbReference type="PROSITE" id="PS50893">
    <property type="entry name" value="ABC_TRANSPORTER_2"/>
    <property type="match status" value="2"/>
</dbReference>
<dbReference type="SMART" id="SM00382">
    <property type="entry name" value="AAA"/>
    <property type="match status" value="2"/>
</dbReference>
<dbReference type="Pfam" id="PF00005">
    <property type="entry name" value="ABC_tran"/>
    <property type="match status" value="2"/>
</dbReference>
<evidence type="ECO:0000313" key="9">
    <source>
        <dbReference type="EMBL" id="TRL41310.1"/>
    </source>
</evidence>
<protein>
    <submittedName>
        <fullName evidence="9">ABC transporter ATP-binding protein</fullName>
    </submittedName>
</protein>
<dbReference type="PANTHER" id="PTHR43297:SF2">
    <property type="entry name" value="DIPEPTIDE TRANSPORT ATP-BINDING PROTEIN DPPD"/>
    <property type="match status" value="1"/>
</dbReference>
<keyword evidence="6 9" id="KW-0067">ATP-binding</keyword>
<keyword evidence="7" id="KW-0472">Membrane</keyword>
<keyword evidence="4" id="KW-1003">Cell membrane</keyword>
<dbReference type="GO" id="GO:0015833">
    <property type="term" value="P:peptide transport"/>
    <property type="evidence" value="ECO:0007669"/>
    <property type="project" value="InterPro"/>
</dbReference>